<geneLocation type="plasmid" evidence="8">
    <name>pfdu301a</name>
</geneLocation>
<evidence type="ECO:0000256" key="3">
    <source>
        <dbReference type="ARBA" id="ARBA00023125"/>
    </source>
</evidence>
<name>A0A6M6E2Z8_PRIMG</name>
<dbReference type="Pfam" id="PF01385">
    <property type="entry name" value="OrfB_IS605"/>
    <property type="match status" value="1"/>
</dbReference>
<dbReference type="Proteomes" id="UP000501076">
    <property type="component" value="Plasmid pFDU301A"/>
</dbReference>
<evidence type="ECO:0000256" key="4">
    <source>
        <dbReference type="ARBA" id="ARBA00023172"/>
    </source>
</evidence>
<accession>A0A6M6E2Z8</accession>
<dbReference type="InterPro" id="IPR010095">
    <property type="entry name" value="Cas12f1-like_TNB"/>
</dbReference>
<keyword evidence="3" id="KW-0238">DNA-binding</keyword>
<gene>
    <name evidence="7" type="ORF">FDZ14_28790</name>
</gene>
<keyword evidence="4" id="KW-0233">DNA recombination</keyword>
<dbReference type="GO" id="GO:0032196">
    <property type="term" value="P:transposition"/>
    <property type="evidence" value="ECO:0007669"/>
    <property type="project" value="UniProtKB-KW"/>
</dbReference>
<evidence type="ECO:0000256" key="2">
    <source>
        <dbReference type="ARBA" id="ARBA00022578"/>
    </source>
</evidence>
<evidence type="ECO:0000313" key="7">
    <source>
        <dbReference type="EMBL" id="QJX80096.1"/>
    </source>
</evidence>
<evidence type="ECO:0000256" key="1">
    <source>
        <dbReference type="ARBA" id="ARBA00008761"/>
    </source>
</evidence>
<keyword evidence="7" id="KW-0614">Plasmid</keyword>
<dbReference type="AlphaFoldDB" id="A0A6M6E2Z8"/>
<feature type="domain" description="Probable transposase IS891/IS1136/IS1341" evidence="5">
    <location>
        <begin position="142"/>
        <end position="254"/>
    </location>
</feature>
<sequence>MLFRSYKFLLKLKSNQEIIFDNLLKHINKAYTLLSPHLSSENRITAAQLRSVINPMFEKHSFTPLFTELIFPQVLNNLQKESGYLEASFPLSFKQFSYNPFKNEVTLPFCKNIRLSHFRKLPSKIHKVELYNKNKKWYINFLVSKKPAQKKTSDLKTIGIDVGLKAFASLSNGKSVKNPRFYEQMKEKIYIEQHKLSTKQQGSNSWMKQKEKVNQLYSRLHRQRIDFLHKFTHYLTETYDVIGIENINIQDLQKKKHLRNSLSDVSWGEFADILRYKCEEKGKHLILVERFYPSSQLCYKCGNKRWMPVHIRTYKCTQCSNEIDRDYNAALNIENRAKQLYLNLFHTIKS</sequence>
<dbReference type="NCBIfam" id="TIGR01766">
    <property type="entry name" value="IS200/IS605 family accessory protein TnpB-like domain"/>
    <property type="match status" value="1"/>
</dbReference>
<evidence type="ECO:0000313" key="8">
    <source>
        <dbReference type="Proteomes" id="UP000501076"/>
    </source>
</evidence>
<dbReference type="EMBL" id="CP045273">
    <property type="protein sequence ID" value="QJX80096.1"/>
    <property type="molecule type" value="Genomic_DNA"/>
</dbReference>
<proteinExistence type="inferred from homology"/>
<evidence type="ECO:0000259" key="6">
    <source>
        <dbReference type="Pfam" id="PF07282"/>
    </source>
</evidence>
<dbReference type="RefSeq" id="WP_171778078.1">
    <property type="nucleotide sequence ID" value="NZ_CP045273.1"/>
</dbReference>
<dbReference type="Pfam" id="PF07282">
    <property type="entry name" value="Cas12f1-like_TNB"/>
    <property type="match status" value="1"/>
</dbReference>
<evidence type="ECO:0000259" key="5">
    <source>
        <dbReference type="Pfam" id="PF01385"/>
    </source>
</evidence>
<dbReference type="GO" id="GO:0003677">
    <property type="term" value="F:DNA binding"/>
    <property type="evidence" value="ECO:0007669"/>
    <property type="project" value="UniProtKB-KW"/>
</dbReference>
<keyword evidence="2" id="KW-0815">Transposition</keyword>
<feature type="domain" description="Cas12f1-like TNB" evidence="6">
    <location>
        <begin position="267"/>
        <end position="333"/>
    </location>
</feature>
<dbReference type="GO" id="GO:0006310">
    <property type="term" value="P:DNA recombination"/>
    <property type="evidence" value="ECO:0007669"/>
    <property type="project" value="UniProtKB-KW"/>
</dbReference>
<reference evidence="7 8" key="1">
    <citation type="submission" date="2019-10" db="EMBL/GenBank/DDBJ databases">
        <title>Complete genome sequences for adaption low water activity.</title>
        <authorList>
            <person name="Zhao L."/>
            <person name="Zhong J."/>
        </authorList>
    </citation>
    <scope>NUCLEOTIDE SEQUENCE [LARGE SCALE GENOMIC DNA]</scope>
    <source>
        <strain evidence="7 8">FDU301</strain>
        <plasmid evidence="8">pfdu301a</plasmid>
    </source>
</reference>
<comment type="similarity">
    <text evidence="1">In the C-terminal section; belongs to the transposase 35 family.</text>
</comment>
<organism evidence="7 8">
    <name type="scientific">Priestia megaterium</name>
    <name type="common">Bacillus megaterium</name>
    <dbReference type="NCBI Taxonomy" id="1404"/>
    <lineage>
        <taxon>Bacteria</taxon>
        <taxon>Bacillati</taxon>
        <taxon>Bacillota</taxon>
        <taxon>Bacilli</taxon>
        <taxon>Bacillales</taxon>
        <taxon>Bacillaceae</taxon>
        <taxon>Priestia</taxon>
    </lineage>
</organism>
<dbReference type="NCBIfam" id="NF040570">
    <property type="entry name" value="guided_TnpB"/>
    <property type="match status" value="1"/>
</dbReference>
<dbReference type="InterPro" id="IPR001959">
    <property type="entry name" value="Transposase"/>
</dbReference>
<protein>
    <submittedName>
        <fullName evidence="7">IS200/IS605 family element transposase accessory protein TnpB</fullName>
    </submittedName>
</protein>